<feature type="domain" description="DUF7690" evidence="2">
    <location>
        <begin position="1"/>
        <end position="80"/>
    </location>
</feature>
<dbReference type="InterPro" id="IPR056104">
    <property type="entry name" value="DUF7687"/>
</dbReference>
<protein>
    <submittedName>
        <fullName evidence="3">Yga2E</fullName>
    </submittedName>
</protein>
<geneLocation type="plasmid" evidence="3">
    <name>pGA2</name>
</geneLocation>
<dbReference type="EMBL" id="AY172687">
    <property type="protein sequence ID" value="AAO18218.1"/>
    <property type="molecule type" value="Genomic_DNA"/>
</dbReference>
<keyword evidence="3" id="KW-0614">Plasmid</keyword>
<feature type="domain" description="DUF7687" evidence="1">
    <location>
        <begin position="89"/>
        <end position="294"/>
    </location>
</feature>
<proteinExistence type="predicted"/>
<evidence type="ECO:0000313" key="3">
    <source>
        <dbReference type="EMBL" id="AAO18218.1"/>
    </source>
</evidence>
<dbReference type="Pfam" id="PF24736">
    <property type="entry name" value="DUF7687"/>
    <property type="match status" value="1"/>
</dbReference>
<organism evidence="3">
    <name type="scientific">Corynebacterium glutamicum</name>
    <name type="common">Brevibacterium saccharolyticum</name>
    <dbReference type="NCBI Taxonomy" id="1718"/>
    <lineage>
        <taxon>Bacteria</taxon>
        <taxon>Bacillati</taxon>
        <taxon>Actinomycetota</taxon>
        <taxon>Actinomycetes</taxon>
        <taxon>Mycobacteriales</taxon>
        <taxon>Corynebacteriaceae</taxon>
        <taxon>Corynebacterium</taxon>
    </lineage>
</organism>
<dbReference type="AlphaFoldDB" id="Q84GD2"/>
<dbReference type="REBASE" id="6962">
    <property type="entry name" value="CglLP6ORFAP"/>
</dbReference>
<accession>Q84GD2</accession>
<evidence type="ECO:0000259" key="1">
    <source>
        <dbReference type="Pfam" id="PF24736"/>
    </source>
</evidence>
<gene>
    <name evidence="3" type="primary">yga2E</name>
</gene>
<dbReference type="RefSeq" id="WP_011091143.1">
    <property type="nucleotide sequence ID" value="NC_004535.1"/>
</dbReference>
<name>Q84GD2_CORGT</name>
<dbReference type="InterPro" id="IPR056107">
    <property type="entry name" value="DUF7690"/>
</dbReference>
<reference evidence="3" key="1">
    <citation type="journal article" date="2003" name="J. Biotechnol.">
        <title>Plasmids in Corynebacterium glutamicum and their molecular classification by comparative genomics.</title>
        <authorList>
            <person name="Tauch A."/>
            <person name="Puhler A."/>
            <person name="Kalinowski J."/>
            <person name="Thierbach G."/>
        </authorList>
    </citation>
    <scope>NUCLEOTIDE SEQUENCE</scope>
    <source>
        <strain evidence="3">LP-6</strain>
        <plasmid evidence="3">pGA2</plasmid>
    </source>
</reference>
<dbReference type="Pfam" id="PF24739">
    <property type="entry name" value="DUF7690"/>
    <property type="match status" value="1"/>
</dbReference>
<evidence type="ECO:0000259" key="2">
    <source>
        <dbReference type="Pfam" id="PF24739"/>
    </source>
</evidence>
<sequence>MKAEPKWINRPPQFWHYVRVISQHLGYARKGEIYRHEPEAIERALRELELSVDALRLTPIPGLSVGELAEYFDFRADLIHGTIAANLQNASEAKKTFEQVVEKFTTGMTPQFKGGKENSRLYRVNGGVPVVVPYNKQKGDKRDIDFLTGTTNILLSYYLGGESFDQDPRQLPVVTEDGVVSGSMSRRMDGAYPDSVNPSAIWEFKCYYYTTTFGSKISDAVYITDLDGYERGEILKASHKRVENNVFLDAYSVFMEQGLSFLVRLVDMLQRGAVDNLVFGKEVLTAVPEIVKGWQELRAQSGEADA</sequence>